<organism evidence="2 3">
    <name type="scientific">Flavobacterium lipolyticum</name>
    <dbReference type="NCBI Taxonomy" id="2893754"/>
    <lineage>
        <taxon>Bacteria</taxon>
        <taxon>Pseudomonadati</taxon>
        <taxon>Bacteroidota</taxon>
        <taxon>Flavobacteriia</taxon>
        <taxon>Flavobacteriales</taxon>
        <taxon>Flavobacteriaceae</taxon>
        <taxon>Flavobacterium</taxon>
    </lineage>
</organism>
<sequence length="339" mass="36011">MKIKFIFLAVLISNITFCQISINSALVPTITNAGQGDLYQTADTNQLYIGLSDGTLFLIGMGRESESERNWNLNGNSNAVATNFLGTTTDTKVTLASNNTPILELGKRGTLGLTLTKPDYNNADQYMAYLKGTGGVSALQFEVPAGTDYKPIFFTNTDGNFRMKGCAAGSDFFEIGSAGTNTGSLEFIIGDNGNEPIVFQNYFYYYGNFCEMMRIQGQGTGTTSTVRVGVSTNGVANSVLQVGGSFSLPIRAVTASTTLADNDYTVVLKSGTYSGTAVTLPAASICKGRTYVIKNISGTDITISAYLDKNGTSSTALAGNRIINLQSDGTDWLLIGDGF</sequence>
<dbReference type="Proteomes" id="UP001430700">
    <property type="component" value="Unassembled WGS sequence"/>
</dbReference>
<gene>
    <name evidence="2" type="ORF">LNQ34_15745</name>
</gene>
<keyword evidence="1" id="KW-0732">Signal</keyword>
<dbReference type="EMBL" id="JAJJMN010000001">
    <property type="protein sequence ID" value="MCC9019223.1"/>
    <property type="molecule type" value="Genomic_DNA"/>
</dbReference>
<proteinExistence type="predicted"/>
<evidence type="ECO:0000313" key="3">
    <source>
        <dbReference type="Proteomes" id="UP001430700"/>
    </source>
</evidence>
<comment type="caution">
    <text evidence="2">The sequence shown here is derived from an EMBL/GenBank/DDBJ whole genome shotgun (WGS) entry which is preliminary data.</text>
</comment>
<feature type="chain" id="PRO_5046230291" evidence="1">
    <location>
        <begin position="21"/>
        <end position="339"/>
    </location>
</feature>
<protein>
    <submittedName>
        <fullName evidence="2">Uncharacterized protein</fullName>
    </submittedName>
</protein>
<evidence type="ECO:0000313" key="2">
    <source>
        <dbReference type="EMBL" id="MCC9019223.1"/>
    </source>
</evidence>
<feature type="signal peptide" evidence="1">
    <location>
        <begin position="1"/>
        <end position="20"/>
    </location>
</feature>
<accession>A0ABS8M4Q9</accession>
<dbReference type="RefSeq" id="WP_230000408.1">
    <property type="nucleotide sequence ID" value="NZ_JAJJMN010000001.1"/>
</dbReference>
<evidence type="ECO:0000256" key="1">
    <source>
        <dbReference type="SAM" id="SignalP"/>
    </source>
</evidence>
<name>A0ABS8M4Q9_9FLAO</name>
<reference evidence="2" key="1">
    <citation type="submission" date="2021-11" db="EMBL/GenBank/DDBJ databases">
        <title>Description of novel Flavobacterium species.</title>
        <authorList>
            <person name="Saticioglu I.B."/>
            <person name="Ay H."/>
            <person name="Altun S."/>
            <person name="Duman M."/>
        </authorList>
    </citation>
    <scope>NUCLEOTIDE SEQUENCE</scope>
    <source>
        <strain evidence="2">F-126</strain>
    </source>
</reference>
<keyword evidence="3" id="KW-1185">Reference proteome</keyword>